<dbReference type="Proteomes" id="UP001497600">
    <property type="component" value="Chromosome E"/>
</dbReference>
<evidence type="ECO:0000313" key="3">
    <source>
        <dbReference type="Proteomes" id="UP001497600"/>
    </source>
</evidence>
<sequence>MTRRSRELKIDMERFEELQKREKELEADIPPNRSQRSSSSPIVKVEGEEERIHIVPRVREPKSAVNAKFRATNRFFNNMKPKYLYTKDAKRSEPVFEKPVTKKVKDKVTKNTKKKNSKTASATTTKPTFTAKPPLVTDKKNVRSFESHTVLSNTYSDLIGKVRSEINEMDIPLHHQFVPKNLVYEKQRFDINEETDMFSSFDIDLFFQRFDQEGSNARKVPLV</sequence>
<feature type="compositionally biased region" description="Basic residues" evidence="1">
    <location>
        <begin position="107"/>
        <end position="117"/>
    </location>
</feature>
<accession>A0ABP0EEG1</accession>
<keyword evidence="3" id="KW-1185">Reference proteome</keyword>
<name>A0ABP0EEG1_9ASCO</name>
<feature type="region of interest" description="Disordered" evidence="1">
    <location>
        <begin position="107"/>
        <end position="134"/>
    </location>
</feature>
<evidence type="ECO:0000256" key="1">
    <source>
        <dbReference type="SAM" id="MobiDB-lite"/>
    </source>
</evidence>
<feature type="region of interest" description="Disordered" evidence="1">
    <location>
        <begin position="22"/>
        <end position="47"/>
    </location>
</feature>
<feature type="compositionally biased region" description="Low complexity" evidence="1">
    <location>
        <begin position="118"/>
        <end position="133"/>
    </location>
</feature>
<reference evidence="2 3" key="1">
    <citation type="submission" date="2024-01" db="EMBL/GenBank/DDBJ databases">
        <authorList>
            <consortium name="Genoscope - CEA"/>
            <person name="William W."/>
        </authorList>
    </citation>
    <scope>NUCLEOTIDE SEQUENCE [LARGE SCALE GENOMIC DNA]</scope>
    <source>
        <strain evidence="2 3">29B2s-10</strain>
    </source>
</reference>
<organism evidence="2 3">
    <name type="scientific">[Candida] anglica</name>
    <dbReference type="NCBI Taxonomy" id="148631"/>
    <lineage>
        <taxon>Eukaryota</taxon>
        <taxon>Fungi</taxon>
        <taxon>Dikarya</taxon>
        <taxon>Ascomycota</taxon>
        <taxon>Saccharomycotina</taxon>
        <taxon>Pichiomycetes</taxon>
        <taxon>Debaryomycetaceae</taxon>
        <taxon>Kurtzmaniella</taxon>
    </lineage>
</organism>
<gene>
    <name evidence="2" type="ORF">CAAN4_E00386</name>
</gene>
<evidence type="ECO:0000313" key="2">
    <source>
        <dbReference type="EMBL" id="CAK7906383.1"/>
    </source>
</evidence>
<protein>
    <submittedName>
        <fullName evidence="2">Uncharacterized protein</fullName>
    </submittedName>
</protein>
<dbReference type="EMBL" id="OZ004257">
    <property type="protein sequence ID" value="CAK7906383.1"/>
    <property type="molecule type" value="Genomic_DNA"/>
</dbReference>
<proteinExistence type="predicted"/>